<evidence type="ECO:0000313" key="3">
    <source>
        <dbReference type="EMBL" id="KAF9683231.1"/>
    </source>
</evidence>
<evidence type="ECO:0000256" key="1">
    <source>
        <dbReference type="ARBA" id="ARBA00009995"/>
    </source>
</evidence>
<dbReference type="GO" id="GO:0080044">
    <property type="term" value="F:quercetin 7-O-glucosyltransferase activity"/>
    <property type="evidence" value="ECO:0007669"/>
    <property type="project" value="TreeGrafter"/>
</dbReference>
<dbReference type="PANTHER" id="PTHR11926:SF1560">
    <property type="entry name" value="UDP-GLYCOSYLTRANSFERASE 74E1-RELATED"/>
    <property type="match status" value="1"/>
</dbReference>
<sequence>MPWNLETARQLGLIGASFFTQSGADNTVNHNIHEGQGQESGSECSSLLTLFVDQFSNFREADWIFLNTFNTLEEEMLPYFQSGKLVGKPKVRTNDPIILVGQTAAGRQRIRSKSHQEQSGRLHGDSKETGSVVYVSFGSLAALGGEQMAEVDWGLKRSDCYFLLVVRESE</sequence>
<keyword evidence="4" id="KW-1185">Reference proteome</keyword>
<comment type="caution">
    <text evidence="3">The sequence shown here is derived from an EMBL/GenBank/DDBJ whole genome shotgun (WGS) entry which is preliminary data.</text>
</comment>
<feature type="region of interest" description="Disordered" evidence="2">
    <location>
        <begin position="105"/>
        <end position="126"/>
    </location>
</feature>
<dbReference type="Gene3D" id="3.40.50.2000">
    <property type="entry name" value="Glycogen Phosphorylase B"/>
    <property type="match status" value="2"/>
</dbReference>
<evidence type="ECO:0000256" key="2">
    <source>
        <dbReference type="SAM" id="MobiDB-lite"/>
    </source>
</evidence>
<dbReference type="GO" id="GO:0080043">
    <property type="term" value="F:quercetin 3-O-glucosyltransferase activity"/>
    <property type="evidence" value="ECO:0007669"/>
    <property type="project" value="TreeGrafter"/>
</dbReference>
<evidence type="ECO:0000313" key="4">
    <source>
        <dbReference type="Proteomes" id="UP000657918"/>
    </source>
</evidence>
<name>A0A835KC96_9ROSI</name>
<protein>
    <submittedName>
        <fullName evidence="3">Uncharacterized protein</fullName>
    </submittedName>
</protein>
<dbReference type="AlphaFoldDB" id="A0A835KC96"/>
<comment type="similarity">
    <text evidence="1">Belongs to the UDP-glycosyltransferase family.</text>
</comment>
<dbReference type="SUPFAM" id="SSF53756">
    <property type="entry name" value="UDP-Glycosyltransferase/glycogen phosphorylase"/>
    <property type="match status" value="1"/>
</dbReference>
<dbReference type="EMBL" id="JADGMS010000005">
    <property type="protein sequence ID" value="KAF9683231.1"/>
    <property type="molecule type" value="Genomic_DNA"/>
</dbReference>
<dbReference type="Proteomes" id="UP000657918">
    <property type="component" value="Unassembled WGS sequence"/>
</dbReference>
<organism evidence="3 4">
    <name type="scientific">Salix dunnii</name>
    <dbReference type="NCBI Taxonomy" id="1413687"/>
    <lineage>
        <taxon>Eukaryota</taxon>
        <taxon>Viridiplantae</taxon>
        <taxon>Streptophyta</taxon>
        <taxon>Embryophyta</taxon>
        <taxon>Tracheophyta</taxon>
        <taxon>Spermatophyta</taxon>
        <taxon>Magnoliopsida</taxon>
        <taxon>eudicotyledons</taxon>
        <taxon>Gunneridae</taxon>
        <taxon>Pentapetalae</taxon>
        <taxon>rosids</taxon>
        <taxon>fabids</taxon>
        <taxon>Malpighiales</taxon>
        <taxon>Salicaceae</taxon>
        <taxon>Saliceae</taxon>
        <taxon>Salix</taxon>
    </lineage>
</organism>
<dbReference type="OrthoDB" id="5835829at2759"/>
<accession>A0A835KC96</accession>
<dbReference type="PANTHER" id="PTHR11926">
    <property type="entry name" value="GLUCOSYL/GLUCURONOSYL TRANSFERASES"/>
    <property type="match status" value="1"/>
</dbReference>
<feature type="compositionally biased region" description="Basic and acidic residues" evidence="2">
    <location>
        <begin position="114"/>
        <end position="126"/>
    </location>
</feature>
<reference evidence="3 4" key="1">
    <citation type="submission" date="2020-10" db="EMBL/GenBank/DDBJ databases">
        <title>Plant Genome Project.</title>
        <authorList>
            <person name="Zhang R.-G."/>
        </authorList>
    </citation>
    <scope>NUCLEOTIDE SEQUENCE [LARGE SCALE GENOMIC DNA]</scope>
    <source>
        <strain evidence="3">FAFU-HL-1</strain>
        <tissue evidence="3">Leaf</tissue>
    </source>
</reference>
<proteinExistence type="inferred from homology"/>
<gene>
    <name evidence="3" type="ORF">SADUNF_Sadunf05G0191200</name>
</gene>